<feature type="modified residue" description="4-aspartylphosphate" evidence="2">
    <location>
        <position position="54"/>
    </location>
</feature>
<sequence>MEAKTILIFDDDINILEICSLILEHDGYQVAVSQTSHDVIERVSMVQPNLILMDNWIPSIGGVEAIRLLKAHPLHRYIPVILLSANYNIEKLAADAGADIFLEKPFSLDDLEKVVKSMLGG</sequence>
<reference evidence="4 7" key="2">
    <citation type="submission" date="2024-06" db="EMBL/GenBank/DDBJ databases">
        <title>Soil Sphingobacterium thalpophilum.</title>
        <authorList>
            <person name="Yang J."/>
            <person name="Li J."/>
        </authorList>
    </citation>
    <scope>NUCLEOTIDE SEQUENCE [LARGE SCALE GENOMIC DNA]</scope>
    <source>
        <strain evidence="4 7">22g91tb</strain>
    </source>
</reference>
<dbReference type="STRING" id="1123265.GCA_000686625_04210"/>
<evidence type="ECO:0000259" key="3">
    <source>
        <dbReference type="PROSITE" id="PS50110"/>
    </source>
</evidence>
<evidence type="ECO:0000256" key="1">
    <source>
        <dbReference type="ARBA" id="ARBA00022553"/>
    </source>
</evidence>
<gene>
    <name evidence="5" type="primary">phoB_2</name>
    <name evidence="4" type="ORF">ABTW24_16410</name>
    <name evidence="5" type="ORF">NCTC11429_03941</name>
</gene>
<dbReference type="GeneID" id="78464568"/>
<organism evidence="5 6">
    <name type="scientific">Sphingobacterium thalpophilum</name>
    <dbReference type="NCBI Taxonomy" id="259"/>
    <lineage>
        <taxon>Bacteria</taxon>
        <taxon>Pseudomonadati</taxon>
        <taxon>Bacteroidota</taxon>
        <taxon>Sphingobacteriia</taxon>
        <taxon>Sphingobacteriales</taxon>
        <taxon>Sphingobacteriaceae</taxon>
        <taxon>Sphingobacterium</taxon>
    </lineage>
</organism>
<accession>A0A4U9VUU9</accession>
<dbReference type="InterPro" id="IPR050595">
    <property type="entry name" value="Bact_response_regulator"/>
</dbReference>
<dbReference type="InterPro" id="IPR001789">
    <property type="entry name" value="Sig_transdc_resp-reg_receiver"/>
</dbReference>
<evidence type="ECO:0000313" key="5">
    <source>
        <dbReference type="EMBL" id="VTR49712.1"/>
    </source>
</evidence>
<dbReference type="Gene3D" id="3.40.50.2300">
    <property type="match status" value="1"/>
</dbReference>
<dbReference type="InterPro" id="IPR011006">
    <property type="entry name" value="CheY-like_superfamily"/>
</dbReference>
<dbReference type="EMBL" id="LR590484">
    <property type="protein sequence ID" value="VTR49712.1"/>
    <property type="molecule type" value="Genomic_DNA"/>
</dbReference>
<evidence type="ECO:0000313" key="4">
    <source>
        <dbReference type="EMBL" id="MEZ0453179.1"/>
    </source>
</evidence>
<dbReference type="SMART" id="SM00448">
    <property type="entry name" value="REC"/>
    <property type="match status" value="1"/>
</dbReference>
<reference evidence="5 6" key="1">
    <citation type="submission" date="2019-05" db="EMBL/GenBank/DDBJ databases">
        <authorList>
            <consortium name="Pathogen Informatics"/>
        </authorList>
    </citation>
    <scope>NUCLEOTIDE SEQUENCE [LARGE SCALE GENOMIC DNA]</scope>
    <source>
        <strain evidence="5 6">NCTC11429</strain>
    </source>
</reference>
<dbReference type="PANTHER" id="PTHR44591:SF23">
    <property type="entry name" value="CHEY SUBFAMILY"/>
    <property type="match status" value="1"/>
</dbReference>
<dbReference type="RefSeq" id="WP_028070859.1">
    <property type="nucleotide sequence ID" value="NZ_CP141191.1"/>
</dbReference>
<name>A0A4U9VUU9_9SPHI</name>
<keyword evidence="1 2" id="KW-0597">Phosphoprotein</keyword>
<evidence type="ECO:0000256" key="2">
    <source>
        <dbReference type="PROSITE-ProRule" id="PRU00169"/>
    </source>
</evidence>
<dbReference type="PROSITE" id="PS50110">
    <property type="entry name" value="RESPONSE_REGULATORY"/>
    <property type="match status" value="1"/>
</dbReference>
<dbReference type="PANTHER" id="PTHR44591">
    <property type="entry name" value="STRESS RESPONSE REGULATOR PROTEIN 1"/>
    <property type="match status" value="1"/>
</dbReference>
<evidence type="ECO:0000313" key="7">
    <source>
        <dbReference type="Proteomes" id="UP001566204"/>
    </source>
</evidence>
<feature type="domain" description="Response regulatory" evidence="3">
    <location>
        <begin position="5"/>
        <end position="119"/>
    </location>
</feature>
<dbReference type="KEGG" id="stha:NCTC11429_03941"/>
<keyword evidence="7" id="KW-1185">Reference proteome</keyword>
<dbReference type="AlphaFoldDB" id="A0A4U9VUU9"/>
<dbReference type="SUPFAM" id="SSF52172">
    <property type="entry name" value="CheY-like"/>
    <property type="match status" value="1"/>
</dbReference>
<dbReference type="Pfam" id="PF00072">
    <property type="entry name" value="Response_reg"/>
    <property type="match status" value="1"/>
</dbReference>
<proteinExistence type="predicted"/>
<protein>
    <submittedName>
        <fullName evidence="5">Phosphate regulon transcriptional regulatory protein phoB</fullName>
    </submittedName>
    <submittedName>
        <fullName evidence="4">Response regulator</fullName>
    </submittedName>
</protein>
<dbReference type="EMBL" id="JBEOQB010000004">
    <property type="protein sequence ID" value="MEZ0453179.1"/>
    <property type="molecule type" value="Genomic_DNA"/>
</dbReference>
<dbReference type="Proteomes" id="UP001566204">
    <property type="component" value="Unassembled WGS sequence"/>
</dbReference>
<evidence type="ECO:0000313" key="6">
    <source>
        <dbReference type="Proteomes" id="UP000308196"/>
    </source>
</evidence>
<dbReference type="Proteomes" id="UP000308196">
    <property type="component" value="Chromosome"/>
</dbReference>
<dbReference type="GO" id="GO:0000160">
    <property type="term" value="P:phosphorelay signal transduction system"/>
    <property type="evidence" value="ECO:0007669"/>
    <property type="project" value="InterPro"/>
</dbReference>